<sequence length="83" mass="9921">MRGAGGGWVCFGPPRRRMQQRRKGTRRERERRRWRAEPMRETRRERVMWTTAGGGCRTARLSCVRPLLLRLRERGGESNVFMF</sequence>
<evidence type="ECO:0000313" key="2">
    <source>
        <dbReference type="EMBL" id="KAL1839428.1"/>
    </source>
</evidence>
<accession>A0ABR3VCM9</accession>
<dbReference type="EMBL" id="JAZHXJ010002335">
    <property type="protein sequence ID" value="KAL1839428.1"/>
    <property type="molecule type" value="Genomic_DNA"/>
</dbReference>
<reference evidence="2 3" key="1">
    <citation type="journal article" date="2024" name="Commun. Biol.">
        <title>Comparative genomic analysis of thermophilic fungi reveals convergent evolutionary adaptations and gene losses.</title>
        <authorList>
            <person name="Steindorff A.S."/>
            <person name="Aguilar-Pontes M.V."/>
            <person name="Robinson A.J."/>
            <person name="Andreopoulos B."/>
            <person name="LaButti K."/>
            <person name="Kuo A."/>
            <person name="Mondo S."/>
            <person name="Riley R."/>
            <person name="Otillar R."/>
            <person name="Haridas S."/>
            <person name="Lipzen A."/>
            <person name="Grimwood J."/>
            <person name="Schmutz J."/>
            <person name="Clum A."/>
            <person name="Reid I.D."/>
            <person name="Moisan M.C."/>
            <person name="Butler G."/>
            <person name="Nguyen T.T.M."/>
            <person name="Dewar K."/>
            <person name="Conant G."/>
            <person name="Drula E."/>
            <person name="Henrissat B."/>
            <person name="Hansel C."/>
            <person name="Singer S."/>
            <person name="Hutchinson M.I."/>
            <person name="de Vries R.P."/>
            <person name="Natvig D.O."/>
            <person name="Powell A.J."/>
            <person name="Tsang A."/>
            <person name="Grigoriev I.V."/>
        </authorList>
    </citation>
    <scope>NUCLEOTIDE SEQUENCE [LARGE SCALE GENOMIC DNA]</scope>
    <source>
        <strain evidence="2 3">ATCC 24622</strain>
    </source>
</reference>
<comment type="caution">
    <text evidence="2">The sequence shown here is derived from an EMBL/GenBank/DDBJ whole genome shotgun (WGS) entry which is preliminary data.</text>
</comment>
<dbReference type="Proteomes" id="UP001586593">
    <property type="component" value="Unassembled WGS sequence"/>
</dbReference>
<evidence type="ECO:0000313" key="3">
    <source>
        <dbReference type="Proteomes" id="UP001586593"/>
    </source>
</evidence>
<feature type="region of interest" description="Disordered" evidence="1">
    <location>
        <begin position="1"/>
        <end position="35"/>
    </location>
</feature>
<organism evidence="2 3">
    <name type="scientific">Phialemonium thermophilum</name>
    <dbReference type="NCBI Taxonomy" id="223376"/>
    <lineage>
        <taxon>Eukaryota</taxon>
        <taxon>Fungi</taxon>
        <taxon>Dikarya</taxon>
        <taxon>Ascomycota</taxon>
        <taxon>Pezizomycotina</taxon>
        <taxon>Sordariomycetes</taxon>
        <taxon>Sordariomycetidae</taxon>
        <taxon>Cephalothecales</taxon>
        <taxon>Cephalothecaceae</taxon>
        <taxon>Phialemonium</taxon>
    </lineage>
</organism>
<feature type="compositionally biased region" description="Basic residues" evidence="1">
    <location>
        <begin position="14"/>
        <end position="34"/>
    </location>
</feature>
<keyword evidence="3" id="KW-1185">Reference proteome</keyword>
<name>A0ABR3VCM9_9PEZI</name>
<protein>
    <submittedName>
        <fullName evidence="2">Uncharacterized protein</fullName>
    </submittedName>
</protein>
<evidence type="ECO:0000256" key="1">
    <source>
        <dbReference type="SAM" id="MobiDB-lite"/>
    </source>
</evidence>
<gene>
    <name evidence="2" type="ORF">VTK73DRAFT_4039</name>
</gene>
<proteinExistence type="predicted"/>